<organism evidence="1 2">
    <name type="scientific">Niastella vici</name>
    <dbReference type="NCBI Taxonomy" id="1703345"/>
    <lineage>
        <taxon>Bacteria</taxon>
        <taxon>Pseudomonadati</taxon>
        <taxon>Bacteroidota</taxon>
        <taxon>Chitinophagia</taxon>
        <taxon>Chitinophagales</taxon>
        <taxon>Chitinophagaceae</taxon>
        <taxon>Niastella</taxon>
    </lineage>
</organism>
<comment type="caution">
    <text evidence="1">The sequence shown here is derived from an EMBL/GenBank/DDBJ whole genome shotgun (WGS) entry which is preliminary data.</text>
</comment>
<dbReference type="RefSeq" id="WP_081146326.1">
    <property type="nucleotide sequence ID" value="NZ_LVYD01000024.1"/>
</dbReference>
<dbReference type="EMBL" id="LVYD01000024">
    <property type="protein sequence ID" value="OQP65468.1"/>
    <property type="molecule type" value="Genomic_DNA"/>
</dbReference>
<evidence type="ECO:0000313" key="1">
    <source>
        <dbReference type="EMBL" id="OQP65468.1"/>
    </source>
</evidence>
<name>A0A1V9G4N7_9BACT</name>
<dbReference type="STRING" id="1703345.A3860_17540"/>
<dbReference type="Proteomes" id="UP000192796">
    <property type="component" value="Unassembled WGS sequence"/>
</dbReference>
<dbReference type="OrthoDB" id="9994093at2"/>
<accession>A0A1V9G4N7</accession>
<evidence type="ECO:0000313" key="2">
    <source>
        <dbReference type="Proteomes" id="UP000192796"/>
    </source>
</evidence>
<reference evidence="1 2" key="1">
    <citation type="submission" date="2016-03" db="EMBL/GenBank/DDBJ databases">
        <title>Niastella vici sp. nov., isolated from farmland soil.</title>
        <authorList>
            <person name="Chen L."/>
            <person name="Wang D."/>
            <person name="Yang S."/>
            <person name="Wang G."/>
        </authorList>
    </citation>
    <scope>NUCLEOTIDE SEQUENCE [LARGE SCALE GENOMIC DNA]</scope>
    <source>
        <strain evidence="1 2">DJ57</strain>
    </source>
</reference>
<dbReference type="AlphaFoldDB" id="A0A1V9G4N7"/>
<gene>
    <name evidence="1" type="ORF">A3860_17540</name>
</gene>
<protein>
    <submittedName>
        <fullName evidence="1">Uncharacterized protein</fullName>
    </submittedName>
</protein>
<proteinExistence type="predicted"/>
<sequence>MEQYYFIATLTASVKLSDQEFDLLFHEAATHYDFDVQFSTRIGGFLYGYRNSRDFFKESGEVYDEVIFSERQLDLMMKALEFSQSEPASQLRSKLLGIFKDLQQKTVTVNKSLNQVKFIGHFIE</sequence>
<keyword evidence="2" id="KW-1185">Reference proteome</keyword>